<dbReference type="Pfam" id="PF09346">
    <property type="entry name" value="SMI1_KNR4"/>
    <property type="match status" value="1"/>
</dbReference>
<reference evidence="2 3" key="1">
    <citation type="submission" date="2019-02" db="EMBL/GenBank/DDBJ databases">
        <title>Genomic Encyclopedia of Type Strains, Phase IV (KMG-IV): sequencing the most valuable type-strain genomes for metagenomic binning, comparative biology and taxonomic classification.</title>
        <authorList>
            <person name="Goeker M."/>
        </authorList>
    </citation>
    <scope>NUCLEOTIDE SEQUENCE [LARGE SCALE GENOMIC DNA]</scope>
    <source>
        <strain evidence="2 3">DSM 18116</strain>
    </source>
</reference>
<dbReference type="InterPro" id="IPR018958">
    <property type="entry name" value="Knr4/Smi1-like_dom"/>
</dbReference>
<dbReference type="SUPFAM" id="SSF160631">
    <property type="entry name" value="SMI1/KNR4-like"/>
    <property type="match status" value="1"/>
</dbReference>
<name>A0A4V2F0T8_9BACT</name>
<evidence type="ECO:0000313" key="3">
    <source>
        <dbReference type="Proteomes" id="UP000293874"/>
    </source>
</evidence>
<dbReference type="OrthoDB" id="701486at2"/>
<protein>
    <recommendedName>
        <fullName evidence="1">Knr4/Smi1-like domain-containing protein</fullName>
    </recommendedName>
</protein>
<dbReference type="EMBL" id="SGXA01000002">
    <property type="protein sequence ID" value="RZS71281.1"/>
    <property type="molecule type" value="Genomic_DNA"/>
</dbReference>
<keyword evidence="3" id="KW-1185">Reference proteome</keyword>
<gene>
    <name evidence="2" type="ORF">EV199_3183</name>
</gene>
<dbReference type="Proteomes" id="UP000293874">
    <property type="component" value="Unassembled WGS sequence"/>
</dbReference>
<accession>A0A4V2F0T8</accession>
<evidence type="ECO:0000259" key="1">
    <source>
        <dbReference type="Pfam" id="PF09346"/>
    </source>
</evidence>
<organism evidence="2 3">
    <name type="scientific">Pseudobacter ginsenosidimutans</name>
    <dbReference type="NCBI Taxonomy" id="661488"/>
    <lineage>
        <taxon>Bacteria</taxon>
        <taxon>Pseudomonadati</taxon>
        <taxon>Bacteroidota</taxon>
        <taxon>Chitinophagia</taxon>
        <taxon>Chitinophagales</taxon>
        <taxon>Chitinophagaceae</taxon>
        <taxon>Pseudobacter</taxon>
    </lineage>
</organism>
<sequence>MSPLQALKELLNDQFKSEDGEVFKASPHKGLGIPEIDALAQHLPGQRLPDEIAELLRFASGFDCEFFEEISFTNVDGFALEHFFPNIVELTGDGLGNFWLLDIDYQGNWGPVYYTCHDPAVIMKQAESLTDFIQQIHGYLRTNEESVFGQLYEHKTYEIWKQPDGGFITVEKAKTSGDRILKEFADQLPPDYLIADLRNKPVGAGFAWGKYYSIMDKESRCKDLPLWGIQPKRKGFWSRLFGK</sequence>
<dbReference type="AlphaFoldDB" id="A0A4V2F0T8"/>
<comment type="caution">
    <text evidence="2">The sequence shown here is derived from an EMBL/GenBank/DDBJ whole genome shotgun (WGS) entry which is preliminary data.</text>
</comment>
<feature type="domain" description="Knr4/Smi1-like" evidence="1">
    <location>
        <begin position="35"/>
        <end position="135"/>
    </location>
</feature>
<proteinExistence type="predicted"/>
<evidence type="ECO:0000313" key="2">
    <source>
        <dbReference type="EMBL" id="RZS71281.1"/>
    </source>
</evidence>
<dbReference type="RefSeq" id="WP_130541806.1">
    <property type="nucleotide sequence ID" value="NZ_CP042431.1"/>
</dbReference>
<dbReference type="InterPro" id="IPR037883">
    <property type="entry name" value="Knr4/Smi1-like_sf"/>
</dbReference>